<organism evidence="2 3">
    <name type="scientific">Pseudonocardia sediminis</name>
    <dbReference type="NCBI Taxonomy" id="1397368"/>
    <lineage>
        <taxon>Bacteria</taxon>
        <taxon>Bacillati</taxon>
        <taxon>Actinomycetota</taxon>
        <taxon>Actinomycetes</taxon>
        <taxon>Pseudonocardiales</taxon>
        <taxon>Pseudonocardiaceae</taxon>
        <taxon>Pseudonocardia</taxon>
    </lineage>
</organism>
<dbReference type="PANTHER" id="PTHR36222">
    <property type="entry name" value="SERINE PROTEASE INHIBITOR RV3364C"/>
    <property type="match status" value="1"/>
</dbReference>
<keyword evidence="3" id="KW-1185">Reference proteome</keyword>
<dbReference type="EMBL" id="SHKL01000001">
    <property type="protein sequence ID" value="RZT86727.1"/>
    <property type="molecule type" value="Genomic_DNA"/>
</dbReference>
<dbReference type="Pfam" id="PF03259">
    <property type="entry name" value="Robl_LC7"/>
    <property type="match status" value="1"/>
</dbReference>
<gene>
    <name evidence="2" type="ORF">EV383_3625</name>
</gene>
<name>A0A4Q7UXE0_PSEST</name>
<dbReference type="OrthoDB" id="5187023at2"/>
<comment type="caution">
    <text evidence="2">The sequence shown here is derived from an EMBL/GenBank/DDBJ whole genome shotgun (WGS) entry which is preliminary data.</text>
</comment>
<evidence type="ECO:0000313" key="3">
    <source>
        <dbReference type="Proteomes" id="UP000291591"/>
    </source>
</evidence>
<dbReference type="Proteomes" id="UP000291591">
    <property type="component" value="Unassembled WGS sequence"/>
</dbReference>
<accession>A0A4Q7UXE0</accession>
<sequence>MTAPEQDVDRLVTDFVERVPGVAHAVVVAADGLPAARSAEVPDGRAEQIAAITSGLSALTAGASRVFHGGQVGRTVVEMHHGTVIVTAIGHGAALAVLTAPQYDRELVREESARLGGRVGRGITATSRPAGPGSRRTGVALTGVLARALSAEVEKGARPGDEARCWFARPGRADVYGRDSDTVEGDV</sequence>
<dbReference type="AlphaFoldDB" id="A0A4Q7UXE0"/>
<reference evidence="2 3" key="1">
    <citation type="submission" date="2019-02" db="EMBL/GenBank/DDBJ databases">
        <title>Sequencing the genomes of 1000 actinobacteria strains.</title>
        <authorList>
            <person name="Klenk H.-P."/>
        </authorList>
    </citation>
    <scope>NUCLEOTIDE SEQUENCE [LARGE SCALE GENOMIC DNA]</scope>
    <source>
        <strain evidence="2 3">DSM 45779</strain>
    </source>
</reference>
<feature type="domain" description="Roadblock/LAMTOR2" evidence="1">
    <location>
        <begin position="9"/>
        <end position="99"/>
    </location>
</feature>
<dbReference type="SMART" id="SM00960">
    <property type="entry name" value="Robl_LC7"/>
    <property type="match status" value="1"/>
</dbReference>
<dbReference type="RefSeq" id="WP_130290977.1">
    <property type="nucleotide sequence ID" value="NZ_SHKL01000001.1"/>
</dbReference>
<dbReference type="SUPFAM" id="SSF103196">
    <property type="entry name" value="Roadblock/LC7 domain"/>
    <property type="match status" value="1"/>
</dbReference>
<evidence type="ECO:0000313" key="2">
    <source>
        <dbReference type="EMBL" id="RZT86727.1"/>
    </source>
</evidence>
<protein>
    <recommendedName>
        <fullName evidence="1">Roadblock/LAMTOR2 domain-containing protein</fullName>
    </recommendedName>
</protein>
<evidence type="ECO:0000259" key="1">
    <source>
        <dbReference type="SMART" id="SM00960"/>
    </source>
</evidence>
<dbReference type="InterPro" id="IPR004942">
    <property type="entry name" value="Roadblock/LAMTOR2_dom"/>
</dbReference>
<proteinExistence type="predicted"/>
<dbReference type="InterPro" id="IPR053141">
    <property type="entry name" value="Mycobact_SerProt_Inhib_Rv3364c"/>
</dbReference>
<dbReference type="PANTHER" id="PTHR36222:SF1">
    <property type="entry name" value="SERINE PROTEASE INHIBITOR RV3364C"/>
    <property type="match status" value="1"/>
</dbReference>
<dbReference type="Gene3D" id="3.30.450.30">
    <property type="entry name" value="Dynein light chain 2a, cytoplasmic"/>
    <property type="match status" value="1"/>
</dbReference>